<protein>
    <submittedName>
        <fullName evidence="10">Major facilitator superfamily domain-containing protein</fullName>
    </submittedName>
</protein>
<keyword evidence="5 9" id="KW-1133">Transmembrane helix</keyword>
<dbReference type="PANTHER" id="PTHR23501:SF92">
    <property type="entry name" value="GLUTATHIONE EXCHANGER 1-RELATED"/>
    <property type="match status" value="1"/>
</dbReference>
<evidence type="ECO:0000256" key="9">
    <source>
        <dbReference type="SAM" id="Phobius"/>
    </source>
</evidence>
<feature type="transmembrane region" description="Helical" evidence="9">
    <location>
        <begin position="43"/>
        <end position="62"/>
    </location>
</feature>
<dbReference type="Gene3D" id="1.20.1250.20">
    <property type="entry name" value="MFS general substrate transporter like domains"/>
    <property type="match status" value="2"/>
</dbReference>
<feature type="transmembrane region" description="Helical" evidence="9">
    <location>
        <begin position="317"/>
        <end position="336"/>
    </location>
</feature>
<dbReference type="GO" id="GO:0005886">
    <property type="term" value="C:plasma membrane"/>
    <property type="evidence" value="ECO:0007669"/>
    <property type="project" value="TreeGrafter"/>
</dbReference>
<keyword evidence="3" id="KW-0813">Transport</keyword>
<evidence type="ECO:0000256" key="4">
    <source>
        <dbReference type="ARBA" id="ARBA00022692"/>
    </source>
</evidence>
<dbReference type="PANTHER" id="PTHR23501">
    <property type="entry name" value="MAJOR FACILITATOR SUPERFAMILY"/>
    <property type="match status" value="1"/>
</dbReference>
<evidence type="ECO:0000256" key="6">
    <source>
        <dbReference type="ARBA" id="ARBA00023065"/>
    </source>
</evidence>
<dbReference type="Proteomes" id="UP001174936">
    <property type="component" value="Unassembled WGS sequence"/>
</dbReference>
<reference evidence="10" key="1">
    <citation type="submission" date="2023-06" db="EMBL/GenBank/DDBJ databases">
        <title>Genome-scale phylogeny and comparative genomics of the fungal order Sordariales.</title>
        <authorList>
            <consortium name="Lawrence Berkeley National Laboratory"/>
            <person name="Hensen N."/>
            <person name="Bonometti L."/>
            <person name="Westerberg I."/>
            <person name="Brannstrom I.O."/>
            <person name="Guillou S."/>
            <person name="Cros-Aarteil S."/>
            <person name="Calhoun S."/>
            <person name="Haridas S."/>
            <person name="Kuo A."/>
            <person name="Mondo S."/>
            <person name="Pangilinan J."/>
            <person name="Riley R."/>
            <person name="Labutti K."/>
            <person name="Andreopoulos B."/>
            <person name="Lipzen A."/>
            <person name="Chen C."/>
            <person name="Yanf M."/>
            <person name="Daum C."/>
            <person name="Ng V."/>
            <person name="Clum A."/>
            <person name="Steindorff A."/>
            <person name="Ohm R."/>
            <person name="Martin F."/>
            <person name="Silar P."/>
            <person name="Natvig D."/>
            <person name="Lalanne C."/>
            <person name="Gautier V."/>
            <person name="Ament-Velasquez S.L."/>
            <person name="Kruys A."/>
            <person name="Hutchinson M.I."/>
            <person name="Powell A.J."/>
            <person name="Barry K."/>
            <person name="Miller A.N."/>
            <person name="Grigoriev I.V."/>
            <person name="Debuchy R."/>
            <person name="Gladieux P."/>
            <person name="Thoren M.H."/>
            <person name="Johannesson H."/>
        </authorList>
    </citation>
    <scope>NUCLEOTIDE SEQUENCE</scope>
    <source>
        <strain evidence="10">SMH2532-1</strain>
    </source>
</reference>
<feature type="region of interest" description="Disordered" evidence="8">
    <location>
        <begin position="560"/>
        <end position="580"/>
    </location>
</feature>
<organism evidence="10 11">
    <name type="scientific">Cercophora newfieldiana</name>
    <dbReference type="NCBI Taxonomy" id="92897"/>
    <lineage>
        <taxon>Eukaryota</taxon>
        <taxon>Fungi</taxon>
        <taxon>Dikarya</taxon>
        <taxon>Ascomycota</taxon>
        <taxon>Pezizomycotina</taxon>
        <taxon>Sordariomycetes</taxon>
        <taxon>Sordariomycetidae</taxon>
        <taxon>Sordariales</taxon>
        <taxon>Lasiosphaeriaceae</taxon>
        <taxon>Cercophora</taxon>
    </lineage>
</organism>
<dbReference type="GO" id="GO:0005774">
    <property type="term" value="C:vacuolar membrane"/>
    <property type="evidence" value="ECO:0007669"/>
    <property type="project" value="TreeGrafter"/>
</dbReference>
<evidence type="ECO:0000256" key="3">
    <source>
        <dbReference type="ARBA" id="ARBA00022448"/>
    </source>
</evidence>
<feature type="transmembrane region" description="Helical" evidence="9">
    <location>
        <begin position="530"/>
        <end position="549"/>
    </location>
</feature>
<dbReference type="GO" id="GO:0015343">
    <property type="term" value="F:siderophore-iron transmembrane transporter activity"/>
    <property type="evidence" value="ECO:0007669"/>
    <property type="project" value="TreeGrafter"/>
</dbReference>
<dbReference type="FunFam" id="1.20.1250.20:FF:000197">
    <property type="entry name" value="Siderophore iron transporter 1"/>
    <property type="match status" value="1"/>
</dbReference>
<feature type="compositionally biased region" description="Polar residues" evidence="8">
    <location>
        <begin position="1"/>
        <end position="12"/>
    </location>
</feature>
<feature type="transmembrane region" description="Helical" evidence="9">
    <location>
        <begin position="104"/>
        <end position="124"/>
    </location>
</feature>
<evidence type="ECO:0000256" key="7">
    <source>
        <dbReference type="ARBA" id="ARBA00023136"/>
    </source>
</evidence>
<dbReference type="EMBL" id="JAULSV010000005">
    <property type="protein sequence ID" value="KAK0643402.1"/>
    <property type="molecule type" value="Genomic_DNA"/>
</dbReference>
<dbReference type="SUPFAM" id="SSF103473">
    <property type="entry name" value="MFS general substrate transporter"/>
    <property type="match status" value="1"/>
</dbReference>
<keyword evidence="4 9" id="KW-0812">Transmembrane</keyword>
<evidence type="ECO:0000313" key="11">
    <source>
        <dbReference type="Proteomes" id="UP001174936"/>
    </source>
</evidence>
<feature type="transmembrane region" description="Helical" evidence="9">
    <location>
        <begin position="286"/>
        <end position="305"/>
    </location>
</feature>
<feature type="transmembrane region" description="Helical" evidence="9">
    <location>
        <begin position="388"/>
        <end position="406"/>
    </location>
</feature>
<evidence type="ECO:0000256" key="8">
    <source>
        <dbReference type="SAM" id="MobiDB-lite"/>
    </source>
</evidence>
<keyword evidence="11" id="KW-1185">Reference proteome</keyword>
<evidence type="ECO:0000313" key="10">
    <source>
        <dbReference type="EMBL" id="KAK0643402.1"/>
    </source>
</evidence>
<comment type="subcellular location">
    <subcellularLocation>
        <location evidence="1">Endomembrane system</location>
        <topology evidence="1">Multi-pass membrane protein</topology>
    </subcellularLocation>
</comment>
<sequence>MAAVTTTESHGTPSPREARDLDKSPGVRQAEALSSVITTQDRAILFSAVFLVAFAYALDGVLRYTYQPLAAASFSQHSLLATINVLRAVVATAAQPTAGRMSDLFGRVELVCLSVGLYIVGTIIETKANGVPMFAVGALIYQIGYTTTILLIQVIIGDLTSTRARLLCSYIPNAPFLIITWVSGDVSRSVLGVTDWRWGIGMWCIIFPICAAPLVVTFLLAARRVRQRGLLEDQKAQPLPWGERLLSWFWRLDVIGIILIVAVFALILVPITIAGGFERSWKTPNVLAPLVLGLSTIPVFVYWQWRAPHPLVPFRIMGDRAVWAALGIALLLNWVWNLQGNYLFTVLRVAFDFDLALATRVSSFYTFFSVLSGCLLGFVVLKVRRLKVFILIGTCLNMVAFGLLIHYRGGESSRGGVIGAQVVLGIAGGMFPYPALASLQAVLDHEQLAVMTGLYLATYNLGAAFGNAMAGAIWTQVMPGELERRLAGFNNATVLATLAYGDPFTFLDDYPIDTPERGAVVDAYKHSQRILVVIGICMCVPLIGFAAALRNPKLNDNQTLAGDSLSVPQAAGDDSEGRRT</sequence>
<feature type="transmembrane region" description="Helical" evidence="9">
    <location>
        <begin position="254"/>
        <end position="274"/>
    </location>
</feature>
<comment type="similarity">
    <text evidence="2">Belongs to the major facilitator superfamily.</text>
</comment>
<dbReference type="InterPro" id="IPR036259">
    <property type="entry name" value="MFS_trans_sf"/>
</dbReference>
<keyword evidence="7 9" id="KW-0472">Membrane</keyword>
<name>A0AA40CM21_9PEZI</name>
<evidence type="ECO:0000256" key="1">
    <source>
        <dbReference type="ARBA" id="ARBA00004127"/>
    </source>
</evidence>
<feature type="region of interest" description="Disordered" evidence="8">
    <location>
        <begin position="1"/>
        <end position="26"/>
    </location>
</feature>
<feature type="transmembrane region" description="Helical" evidence="9">
    <location>
        <begin position="448"/>
        <end position="474"/>
    </location>
</feature>
<comment type="caution">
    <text evidence="10">The sequence shown here is derived from an EMBL/GenBank/DDBJ whole genome shotgun (WGS) entry which is preliminary data.</text>
</comment>
<dbReference type="AlphaFoldDB" id="A0AA40CM21"/>
<feature type="transmembrane region" description="Helical" evidence="9">
    <location>
        <begin position="164"/>
        <end position="184"/>
    </location>
</feature>
<gene>
    <name evidence="10" type="ORF">B0T16DRAFT_430019</name>
</gene>
<feature type="transmembrane region" description="Helical" evidence="9">
    <location>
        <begin position="356"/>
        <end position="381"/>
    </location>
</feature>
<dbReference type="GO" id="GO:0005768">
    <property type="term" value="C:endosome"/>
    <property type="evidence" value="ECO:0007669"/>
    <property type="project" value="TreeGrafter"/>
</dbReference>
<evidence type="ECO:0000256" key="5">
    <source>
        <dbReference type="ARBA" id="ARBA00022989"/>
    </source>
</evidence>
<keyword evidence="6" id="KW-0406">Ion transport</keyword>
<feature type="transmembrane region" description="Helical" evidence="9">
    <location>
        <begin position="74"/>
        <end position="92"/>
    </location>
</feature>
<proteinExistence type="inferred from homology"/>
<feature type="transmembrane region" description="Helical" evidence="9">
    <location>
        <begin position="418"/>
        <end position="436"/>
    </location>
</feature>
<dbReference type="Pfam" id="PF06609">
    <property type="entry name" value="TRI12"/>
    <property type="match status" value="1"/>
</dbReference>
<evidence type="ECO:0000256" key="2">
    <source>
        <dbReference type="ARBA" id="ARBA00008335"/>
    </source>
</evidence>
<dbReference type="InterPro" id="IPR010573">
    <property type="entry name" value="MFS_Str1/Tri12-like"/>
</dbReference>
<feature type="compositionally biased region" description="Basic and acidic residues" evidence="8">
    <location>
        <begin position="16"/>
        <end position="25"/>
    </location>
</feature>
<feature type="transmembrane region" description="Helical" evidence="9">
    <location>
        <begin position="130"/>
        <end position="152"/>
    </location>
</feature>
<accession>A0AA40CM21</accession>
<feature type="transmembrane region" description="Helical" evidence="9">
    <location>
        <begin position="196"/>
        <end position="221"/>
    </location>
</feature>